<evidence type="ECO:0000259" key="3">
    <source>
        <dbReference type="Pfam" id="PF08240"/>
    </source>
</evidence>
<dbReference type="Gene3D" id="3.40.50.720">
    <property type="entry name" value="NAD(P)-binding Rossmann-like Domain"/>
    <property type="match status" value="1"/>
</dbReference>
<dbReference type="GO" id="GO:0016491">
    <property type="term" value="F:oxidoreductase activity"/>
    <property type="evidence" value="ECO:0007669"/>
    <property type="project" value="UniProtKB-KW"/>
</dbReference>
<protein>
    <submittedName>
        <fullName evidence="4">Threonine dehydrogenase and related Zn-dependent dehydrogenases</fullName>
    </submittedName>
</protein>
<evidence type="ECO:0000259" key="2">
    <source>
        <dbReference type="Pfam" id="PF00107"/>
    </source>
</evidence>
<organism evidence="4">
    <name type="scientific">hydrothermal vent metagenome</name>
    <dbReference type="NCBI Taxonomy" id="652676"/>
    <lineage>
        <taxon>unclassified sequences</taxon>
        <taxon>metagenomes</taxon>
        <taxon>ecological metagenomes</taxon>
    </lineage>
</organism>
<evidence type="ECO:0000256" key="1">
    <source>
        <dbReference type="ARBA" id="ARBA00023002"/>
    </source>
</evidence>
<evidence type="ECO:0000313" key="4">
    <source>
        <dbReference type="EMBL" id="CUV03710.1"/>
    </source>
</evidence>
<feature type="domain" description="Alcohol dehydrogenase-like C-terminal" evidence="2">
    <location>
        <begin position="171"/>
        <end position="295"/>
    </location>
</feature>
<dbReference type="Pfam" id="PF00107">
    <property type="entry name" value="ADH_zinc_N"/>
    <property type="match status" value="1"/>
</dbReference>
<dbReference type="InterPro" id="IPR050129">
    <property type="entry name" value="Zn_alcohol_dh"/>
</dbReference>
<dbReference type="Gene3D" id="3.90.180.10">
    <property type="entry name" value="Medium-chain alcohol dehydrogenases, catalytic domain"/>
    <property type="match status" value="2"/>
</dbReference>
<sequence length="345" mass="38326">MSSGVLRRLAAEKFDYSRGGIASMKAARLVGPKLFEFLETETPVANDGQVLIKLERVSVCGSDCRHGFNIHPEEEYPMDVGRPCHELAGTIVESRTDEYHEGQRVIAIPERGKGGLVEYMTSDPSRMILLPDEGPLDEWVMCQPSGTVLYSCQQMPNVLGKNVAIMGQGSIGLSFAMITSRMGAASVTVVDPLDYRLEKSKQFGSTHRINPDKERVDDAISEITGGVGPDVIVEAAGYPDTFNDCFRLVRQFGTIIVFGIQADEFVSIEHSWIMDKQPRMIGTTGARSGDPTSQIKHMVDLRQRGWCEPANLITHRMGFTDVQKAYDMYDQQQEEVIKVVMNINE</sequence>
<dbReference type="AlphaFoldDB" id="A0A160VFQ8"/>
<name>A0A160VFQ8_9ZZZZ</name>
<dbReference type="InterPro" id="IPR036291">
    <property type="entry name" value="NAD(P)-bd_dom_sf"/>
</dbReference>
<dbReference type="PANTHER" id="PTHR43401">
    <property type="entry name" value="L-THREONINE 3-DEHYDROGENASE"/>
    <property type="match status" value="1"/>
</dbReference>
<keyword evidence="1" id="KW-0560">Oxidoreductase</keyword>
<proteinExistence type="predicted"/>
<dbReference type="Pfam" id="PF08240">
    <property type="entry name" value="ADH_N"/>
    <property type="match status" value="1"/>
</dbReference>
<dbReference type="SUPFAM" id="SSF51735">
    <property type="entry name" value="NAD(P)-binding Rossmann-fold domains"/>
    <property type="match status" value="1"/>
</dbReference>
<feature type="domain" description="Alcohol dehydrogenase-like N-terminal" evidence="3">
    <location>
        <begin position="47"/>
        <end position="131"/>
    </location>
</feature>
<dbReference type="EMBL" id="FAXA01000458">
    <property type="protein sequence ID" value="CUV03710.1"/>
    <property type="molecule type" value="Genomic_DNA"/>
</dbReference>
<reference evidence="4" key="1">
    <citation type="submission" date="2015-10" db="EMBL/GenBank/DDBJ databases">
        <authorList>
            <person name="Gilbert D.G."/>
        </authorList>
    </citation>
    <scope>NUCLEOTIDE SEQUENCE</scope>
</reference>
<gene>
    <name evidence="4" type="ORF">MGWOODY_Clf2891</name>
</gene>
<dbReference type="PANTHER" id="PTHR43401:SF2">
    <property type="entry name" value="L-THREONINE 3-DEHYDROGENASE"/>
    <property type="match status" value="1"/>
</dbReference>
<dbReference type="InterPro" id="IPR013154">
    <property type="entry name" value="ADH-like_N"/>
</dbReference>
<dbReference type="InterPro" id="IPR013149">
    <property type="entry name" value="ADH-like_C"/>
</dbReference>
<dbReference type="InterPro" id="IPR011032">
    <property type="entry name" value="GroES-like_sf"/>
</dbReference>
<dbReference type="SUPFAM" id="SSF50129">
    <property type="entry name" value="GroES-like"/>
    <property type="match status" value="1"/>
</dbReference>
<accession>A0A160VFQ8</accession>